<dbReference type="RefSeq" id="WP_011265204.1">
    <property type="nucleotide sequence ID" value="NC_006911.1"/>
</dbReference>
<keyword evidence="3" id="KW-0614">Plasmid</keyword>
<organism evidence="3">
    <name type="scientific">Streptomyces sp. F11</name>
    <dbReference type="NCBI Taxonomy" id="319318"/>
    <lineage>
        <taxon>Bacteria</taxon>
        <taxon>Bacillati</taxon>
        <taxon>Actinomycetota</taxon>
        <taxon>Actinomycetes</taxon>
        <taxon>Kitasatosporales</taxon>
        <taxon>Streptomycetaceae</taxon>
        <taxon>Streptomyces</taxon>
    </lineage>
</organism>
<feature type="region of interest" description="Disordered" evidence="1">
    <location>
        <begin position="53"/>
        <end position="95"/>
    </location>
</feature>
<feature type="compositionally biased region" description="Low complexity" evidence="1">
    <location>
        <begin position="61"/>
        <end position="71"/>
    </location>
</feature>
<feature type="transmembrane region" description="Helical" evidence="2">
    <location>
        <begin position="6"/>
        <end position="25"/>
    </location>
</feature>
<protein>
    <submittedName>
        <fullName evidence="3">Uncharacterized protein</fullName>
    </submittedName>
</protein>
<feature type="compositionally biased region" description="Polar residues" evidence="1">
    <location>
        <begin position="72"/>
        <end position="81"/>
    </location>
</feature>
<accession>Q58IS4</accession>
<reference evidence="3" key="1">
    <citation type="journal article" date="2008" name="Appl. Environ. Microbiol.">
        <title>Characterization of replication and conjugation of Streptomyces circular plasmids pFP1 and pFP11 and their ability to propagate in linear mode with artificially attached telomeres.</title>
        <authorList>
            <person name="Zhang R."/>
            <person name="Zeng A."/>
            <person name="Fang P."/>
            <person name="Qin Z."/>
        </authorList>
    </citation>
    <scope>NUCLEOTIDE SEQUENCE</scope>
    <source>
        <strain evidence="3">F11</strain>
        <plasmid evidence="3">pFP11</plasmid>
    </source>
</reference>
<keyword evidence="2" id="KW-1133">Transmembrane helix</keyword>
<keyword evidence="2" id="KW-0472">Membrane</keyword>
<name>Q58IS4_9ACTN</name>
<evidence type="ECO:0000256" key="2">
    <source>
        <dbReference type="SAM" id="Phobius"/>
    </source>
</evidence>
<feature type="transmembrane region" description="Helical" evidence="2">
    <location>
        <begin position="32"/>
        <end position="50"/>
    </location>
</feature>
<geneLocation type="plasmid" evidence="3">
    <name>pFP11</name>
</geneLocation>
<dbReference type="AlphaFoldDB" id="Q58IS4"/>
<evidence type="ECO:0000256" key="1">
    <source>
        <dbReference type="SAM" id="MobiDB-lite"/>
    </source>
</evidence>
<keyword evidence="2" id="KW-0812">Transmembrane</keyword>
<evidence type="ECO:0000313" key="3">
    <source>
        <dbReference type="EMBL" id="AAX51309.1"/>
    </source>
</evidence>
<proteinExistence type="predicted"/>
<dbReference type="EMBL" id="AY943952">
    <property type="protein sequence ID" value="AAX51309.1"/>
    <property type="molecule type" value="Genomic_DNA"/>
</dbReference>
<sequence>MDFLTAAVMIVAITGATVVLVVKILSSTPARIAAVLGAVAVLFAVIPRIVEPLSPTPTAPAPSATVTVAPTGQTPASSSAPTAVRSEVAATGGVL</sequence>
<gene>
    <name evidence="3" type="ORF">pFP11.5c</name>
</gene>